<dbReference type="HOGENOM" id="CLU_847489_0_0_1"/>
<organism evidence="2 3">
    <name type="scientific">Laccaria amethystina LaAM-08-1</name>
    <dbReference type="NCBI Taxonomy" id="1095629"/>
    <lineage>
        <taxon>Eukaryota</taxon>
        <taxon>Fungi</taxon>
        <taxon>Dikarya</taxon>
        <taxon>Basidiomycota</taxon>
        <taxon>Agaricomycotina</taxon>
        <taxon>Agaricomycetes</taxon>
        <taxon>Agaricomycetidae</taxon>
        <taxon>Agaricales</taxon>
        <taxon>Agaricineae</taxon>
        <taxon>Hydnangiaceae</taxon>
        <taxon>Laccaria</taxon>
    </lineage>
</organism>
<feature type="transmembrane region" description="Helical" evidence="1">
    <location>
        <begin position="237"/>
        <end position="254"/>
    </location>
</feature>
<gene>
    <name evidence="2" type="ORF">K443DRAFT_12816</name>
</gene>
<dbReference type="Proteomes" id="UP000054477">
    <property type="component" value="Unassembled WGS sequence"/>
</dbReference>
<dbReference type="STRING" id="1095629.A0A0C9WQP1"/>
<dbReference type="OrthoDB" id="6500128at2759"/>
<accession>A0A0C9WQP1</accession>
<evidence type="ECO:0000256" key="1">
    <source>
        <dbReference type="SAM" id="Phobius"/>
    </source>
</evidence>
<keyword evidence="1" id="KW-1133">Transmembrane helix</keyword>
<evidence type="ECO:0000313" key="3">
    <source>
        <dbReference type="Proteomes" id="UP000054477"/>
    </source>
</evidence>
<name>A0A0C9WQP1_9AGAR</name>
<dbReference type="EMBL" id="KN838840">
    <property type="protein sequence ID" value="KIJ93500.1"/>
    <property type="molecule type" value="Genomic_DNA"/>
</dbReference>
<feature type="transmembrane region" description="Helical" evidence="1">
    <location>
        <begin position="266"/>
        <end position="285"/>
    </location>
</feature>
<sequence>MSLNHLPGVMISQTRSSFLLKDGVASEQFAVLTLVCLMERMYTGRNEIPAYSTFAHSFSTKPTVNNSRPSHSLKFYLCITDVPTPTAPPPPNMFFALLAVLLTDVDQECFSDNTDAQLLRFNVWWRMNRDGNGRWMDRATTPCDVELVPFELALYRQHPSEIFKEWRAQGTNERSLDKSNEEVVPRFRNFLAPYELRVFCPTHCRRAAVSRTPIISINCPTARTPSSRYSSSRSACTLRFLIALVWLYTVIRPIARPTATPPYDIFTIYLLFLGSSILQIGRLLYDHTVFSTPYLPPFIILALSLNLVAVIGLLYLILSMPLSSQQPH</sequence>
<keyword evidence="1" id="KW-0472">Membrane</keyword>
<dbReference type="AlphaFoldDB" id="A0A0C9WQP1"/>
<reference evidence="2 3" key="1">
    <citation type="submission" date="2014-04" db="EMBL/GenBank/DDBJ databases">
        <authorList>
            <consortium name="DOE Joint Genome Institute"/>
            <person name="Kuo A."/>
            <person name="Kohler A."/>
            <person name="Nagy L.G."/>
            <person name="Floudas D."/>
            <person name="Copeland A."/>
            <person name="Barry K.W."/>
            <person name="Cichocki N."/>
            <person name="Veneault-Fourrey C."/>
            <person name="LaButti K."/>
            <person name="Lindquist E.A."/>
            <person name="Lipzen A."/>
            <person name="Lundell T."/>
            <person name="Morin E."/>
            <person name="Murat C."/>
            <person name="Sun H."/>
            <person name="Tunlid A."/>
            <person name="Henrissat B."/>
            <person name="Grigoriev I.V."/>
            <person name="Hibbett D.S."/>
            <person name="Martin F."/>
            <person name="Nordberg H.P."/>
            <person name="Cantor M.N."/>
            <person name="Hua S.X."/>
        </authorList>
    </citation>
    <scope>NUCLEOTIDE SEQUENCE [LARGE SCALE GENOMIC DNA]</scope>
    <source>
        <strain evidence="2 3">LaAM-08-1</strain>
    </source>
</reference>
<proteinExistence type="predicted"/>
<keyword evidence="3" id="KW-1185">Reference proteome</keyword>
<evidence type="ECO:0000313" key="2">
    <source>
        <dbReference type="EMBL" id="KIJ93500.1"/>
    </source>
</evidence>
<protein>
    <submittedName>
        <fullName evidence="2">Unplaced genomic scaffold K443scaffold_305, whole genome shotgun sequence</fullName>
    </submittedName>
</protein>
<keyword evidence="1" id="KW-0812">Transmembrane</keyword>
<reference evidence="3" key="2">
    <citation type="submission" date="2015-01" db="EMBL/GenBank/DDBJ databases">
        <title>Evolutionary Origins and Diversification of the Mycorrhizal Mutualists.</title>
        <authorList>
            <consortium name="DOE Joint Genome Institute"/>
            <consortium name="Mycorrhizal Genomics Consortium"/>
            <person name="Kohler A."/>
            <person name="Kuo A."/>
            <person name="Nagy L.G."/>
            <person name="Floudas D."/>
            <person name="Copeland A."/>
            <person name="Barry K.W."/>
            <person name="Cichocki N."/>
            <person name="Veneault-Fourrey C."/>
            <person name="LaButti K."/>
            <person name="Lindquist E.A."/>
            <person name="Lipzen A."/>
            <person name="Lundell T."/>
            <person name="Morin E."/>
            <person name="Murat C."/>
            <person name="Riley R."/>
            <person name="Ohm R."/>
            <person name="Sun H."/>
            <person name="Tunlid A."/>
            <person name="Henrissat B."/>
            <person name="Grigoriev I.V."/>
            <person name="Hibbett D.S."/>
            <person name="Martin F."/>
        </authorList>
    </citation>
    <scope>NUCLEOTIDE SEQUENCE [LARGE SCALE GENOMIC DNA]</scope>
    <source>
        <strain evidence="3">LaAM-08-1</strain>
    </source>
</reference>
<feature type="transmembrane region" description="Helical" evidence="1">
    <location>
        <begin position="297"/>
        <end position="318"/>
    </location>
</feature>